<dbReference type="PANTHER" id="PTHR22746:SF10">
    <property type="entry name" value="GUANINE NUCLEOTIDE EXCHANGE FACTOR SUBUNIT RIC1"/>
    <property type="match status" value="1"/>
</dbReference>
<evidence type="ECO:0008006" key="6">
    <source>
        <dbReference type="Google" id="ProtNLM"/>
    </source>
</evidence>
<dbReference type="eggNOG" id="KOG2006">
    <property type="taxonomic scope" value="Eukaryota"/>
</dbReference>
<dbReference type="RefSeq" id="XP_008871903.1">
    <property type="nucleotide sequence ID" value="XM_008873681.1"/>
</dbReference>
<feature type="domain" description="ACB" evidence="4">
    <location>
        <begin position="487"/>
        <end position="580"/>
    </location>
</feature>
<dbReference type="SUPFAM" id="SSF50969">
    <property type="entry name" value="YVTN repeat-like/Quinoprotein amine dehydrogenase"/>
    <property type="match status" value="1"/>
</dbReference>
<accession>A0A024U165</accession>
<proteinExistence type="predicted"/>
<evidence type="ECO:0000256" key="2">
    <source>
        <dbReference type="ARBA" id="ARBA00023136"/>
    </source>
</evidence>
<dbReference type="SUPFAM" id="SSF50156">
    <property type="entry name" value="PDZ domain-like"/>
    <property type="match status" value="1"/>
</dbReference>
<dbReference type="GO" id="GO:0006886">
    <property type="term" value="P:intracellular protein transport"/>
    <property type="evidence" value="ECO:0007669"/>
    <property type="project" value="InterPro"/>
</dbReference>
<dbReference type="SUPFAM" id="SSF47027">
    <property type="entry name" value="Acyl-CoA binding protein"/>
    <property type="match status" value="1"/>
</dbReference>
<evidence type="ECO:0000259" key="4">
    <source>
        <dbReference type="PROSITE" id="PS51228"/>
    </source>
</evidence>
<dbReference type="Pfam" id="PF00887">
    <property type="entry name" value="ACBP"/>
    <property type="match status" value="1"/>
</dbReference>
<dbReference type="PANTHER" id="PTHR22746">
    <property type="entry name" value="RAB6A-GEF COMPLEX PARTNER PROTEIN 1"/>
    <property type="match status" value="1"/>
</dbReference>
<comment type="subcellular location">
    <subcellularLocation>
        <location evidence="1">Membrane</location>
    </subcellularLocation>
</comment>
<dbReference type="InterPro" id="IPR040096">
    <property type="entry name" value="Ric1"/>
</dbReference>
<dbReference type="SUPFAM" id="SSF50978">
    <property type="entry name" value="WD40 repeat-like"/>
    <property type="match status" value="1"/>
</dbReference>
<sequence length="1321" mass="146436">MWVARGLPRVIKRESDASVVAFSTLGQWKVEVTPTSIQLQCMYHKDAPPFPPTRLARETESTPLASAFLPSNDTSRIVVLTPTTLEMYSYVLDLTDGVRLHAHESITFGKDGVEEGTCLAVNEDHIFIGTSIARTMIFRWAVMGNGGHVIAPLDSFNQLHATTATGTLQCTSIACNSSFHLTSRVVLAASFSDGTCAVLTFKPPTASSAFHLDHLEVVRQVSNSTIVALDADAGLLAVGTTTSVVHLFRLHHPKRRSDASWSSRSSAILRMDDTPLVPPDDDSVNLSLGLWGYSSDDVGPVSSLAFTDDGRAIAIGYARRGLSVFSTDGCKLMSTLHQVGVGPSKTEVAPYGVQRVSWSHAALTLAILPNGQPAELSTIYDREVPNITLFSVVDVELSKDEDGLCLSLAGEPNQPGAWVRSEEPFVPRTSDGRPGPAELSRKLQGGELLLSIDGSPMWQSPFEEIVHRLKEVPVGSTVAITFLVVCDEEAFSLAVDALSSETFRTSHHVEWTTDHSIWEYSLRMQALHGDCNTGTAPTSLLDFEANARFNGWAALRDCSKRVALHRYVKLYLSLFPTVSPLEALELLEPDSITSSPTRASTPQMPLFPSVVLLDFARSVLPLDRSDLHLLESQGVVMVSSRSCNDPCGVLSSVTAPVPTTYAQANFPMQHLAVNSTNTRLAVAGTRGFALLNKRTNKWLMFGSELEEQSFGVVAITWWKDDMVVALVRESNQALFLDAFPRNRLDMESRKAHIAVLNDVHALTVDDDAVYCLSDSKLWVYRIAASATVESSAFAFSLRLCRTEPLPLCNAVVGRTRCFSVVPRLQRRIGHESESNSWFGGMMWSLFSEPTSQWTIPRFLILDQVNNAYLWDPETKIQTLLATGISQISHWSPRGWPLLCSHVVGLYGRHGYQVWWPFLEGIAFAPPVNDDVAIQFLQANDPFRSKQVAPNLSNTLTWESYVRLLAEYGVHLQSGDAGFGCSMPMLLDPLLRFNPEVQILGVHPDFGVLVGALQENYMGVFDVSCRVQPFVHTTICYLLVHHQTEMAAAIRHAISRRCALTTLTQELVLVTILDNVYQTKWNVAVLEKALALLKDTDHDMETYCEIVANVARKVEPNRLSLLFPLAGDPTQLLQLCRQRNEVRTAANFLLCLDESGTANEPSTFRPRTNSYAQFQSRSAVAFELLVDCCEKDQLALAMQVVRVARAWEPDHYRSNNQQYDRYIDEQVGKYAFQMLVQHRFDKVVWLLTQVEAALPTLHGEELGIHDKNVQLIQARLLALLTPAQLRKLHAGVTAARYEQWASLIKNLLEQSPPRLHRLQPKT</sequence>
<dbReference type="InterPro" id="IPR014352">
    <property type="entry name" value="FERM/acyl-CoA-bd_prot_sf"/>
</dbReference>
<evidence type="ECO:0000313" key="5">
    <source>
        <dbReference type="EMBL" id="ETV99347.1"/>
    </source>
</evidence>
<dbReference type="InterPro" id="IPR036034">
    <property type="entry name" value="PDZ_sf"/>
</dbReference>
<evidence type="ECO:0000256" key="1">
    <source>
        <dbReference type="ARBA" id="ARBA00004370"/>
    </source>
</evidence>
<dbReference type="GO" id="GO:0000062">
    <property type="term" value="F:fatty-acyl-CoA binding"/>
    <property type="evidence" value="ECO:0007669"/>
    <property type="project" value="InterPro"/>
</dbReference>
<dbReference type="InterPro" id="IPR009771">
    <property type="entry name" value="RIC1_C"/>
</dbReference>
<dbReference type="Pfam" id="PF07064">
    <property type="entry name" value="RIC1"/>
    <property type="match status" value="1"/>
</dbReference>
<dbReference type="STRING" id="157072.A0A024U165"/>
<dbReference type="InterPro" id="IPR036322">
    <property type="entry name" value="WD40_repeat_dom_sf"/>
</dbReference>
<dbReference type="InterPro" id="IPR035984">
    <property type="entry name" value="Acyl-CoA-binding_sf"/>
</dbReference>
<protein>
    <recommendedName>
        <fullName evidence="6">ACB domain-containing protein</fullName>
    </recommendedName>
</protein>
<dbReference type="GO" id="GO:0000139">
    <property type="term" value="C:Golgi membrane"/>
    <property type="evidence" value="ECO:0007669"/>
    <property type="project" value="TreeGrafter"/>
</dbReference>
<dbReference type="PROSITE" id="PS50106">
    <property type="entry name" value="PDZ"/>
    <property type="match status" value="1"/>
</dbReference>
<dbReference type="Gene3D" id="1.20.80.10">
    <property type="match status" value="1"/>
</dbReference>
<dbReference type="InterPro" id="IPR015943">
    <property type="entry name" value="WD40/YVTN_repeat-like_dom_sf"/>
</dbReference>
<evidence type="ECO:0000259" key="3">
    <source>
        <dbReference type="PROSITE" id="PS50106"/>
    </source>
</evidence>
<dbReference type="InterPro" id="IPR011044">
    <property type="entry name" value="Quino_amine_DH_bsu"/>
</dbReference>
<dbReference type="GeneID" id="20085114"/>
<dbReference type="OrthoDB" id="67540at2759"/>
<feature type="domain" description="PDZ" evidence="3">
    <location>
        <begin position="394"/>
        <end position="471"/>
    </location>
</feature>
<dbReference type="PROSITE" id="PS51228">
    <property type="entry name" value="ACB_2"/>
    <property type="match status" value="1"/>
</dbReference>
<dbReference type="VEuPathDB" id="FungiDB:H310_08064"/>
<dbReference type="Gene3D" id="2.30.42.10">
    <property type="match status" value="1"/>
</dbReference>
<keyword evidence="2" id="KW-0472">Membrane</keyword>
<reference evidence="5" key="1">
    <citation type="submission" date="2013-12" db="EMBL/GenBank/DDBJ databases">
        <title>The Genome Sequence of Aphanomyces invadans NJM9701.</title>
        <authorList>
            <consortium name="The Broad Institute Genomics Platform"/>
            <person name="Russ C."/>
            <person name="Tyler B."/>
            <person name="van West P."/>
            <person name="Dieguez-Uribeondo J."/>
            <person name="Young S.K."/>
            <person name="Zeng Q."/>
            <person name="Gargeya S."/>
            <person name="Fitzgerald M."/>
            <person name="Abouelleil A."/>
            <person name="Alvarado L."/>
            <person name="Chapman S.B."/>
            <person name="Gainer-Dewar J."/>
            <person name="Goldberg J."/>
            <person name="Griggs A."/>
            <person name="Gujja S."/>
            <person name="Hansen M."/>
            <person name="Howarth C."/>
            <person name="Imamovic A."/>
            <person name="Ireland A."/>
            <person name="Larimer J."/>
            <person name="McCowan C."/>
            <person name="Murphy C."/>
            <person name="Pearson M."/>
            <person name="Poon T.W."/>
            <person name="Priest M."/>
            <person name="Roberts A."/>
            <person name="Saif S."/>
            <person name="Shea T."/>
            <person name="Sykes S."/>
            <person name="Wortman J."/>
            <person name="Nusbaum C."/>
            <person name="Birren B."/>
        </authorList>
    </citation>
    <scope>NUCLEOTIDE SEQUENCE [LARGE SCALE GENOMIC DNA]</scope>
    <source>
        <strain evidence="5">NJM9701</strain>
    </source>
</reference>
<dbReference type="InterPro" id="IPR000582">
    <property type="entry name" value="Acyl-CoA-binding_protein"/>
</dbReference>
<dbReference type="EMBL" id="KI913967">
    <property type="protein sequence ID" value="ETV99347.1"/>
    <property type="molecule type" value="Genomic_DNA"/>
</dbReference>
<dbReference type="GO" id="GO:0034066">
    <property type="term" value="C:Ric1-Rgp1 guanyl-nucleotide exchange factor complex"/>
    <property type="evidence" value="ECO:0007669"/>
    <property type="project" value="InterPro"/>
</dbReference>
<name>A0A024U165_9STRA</name>
<dbReference type="InterPro" id="IPR001478">
    <property type="entry name" value="PDZ"/>
</dbReference>
<dbReference type="GO" id="GO:0005829">
    <property type="term" value="C:cytosol"/>
    <property type="evidence" value="ECO:0007669"/>
    <property type="project" value="TreeGrafter"/>
</dbReference>
<dbReference type="GO" id="GO:0042147">
    <property type="term" value="P:retrograde transport, endosome to Golgi"/>
    <property type="evidence" value="ECO:0007669"/>
    <property type="project" value="TreeGrafter"/>
</dbReference>
<organism evidence="5">
    <name type="scientific">Aphanomyces invadans</name>
    <dbReference type="NCBI Taxonomy" id="157072"/>
    <lineage>
        <taxon>Eukaryota</taxon>
        <taxon>Sar</taxon>
        <taxon>Stramenopiles</taxon>
        <taxon>Oomycota</taxon>
        <taxon>Saprolegniomycetes</taxon>
        <taxon>Saprolegniales</taxon>
        <taxon>Verrucalvaceae</taxon>
        <taxon>Aphanomyces</taxon>
    </lineage>
</organism>
<dbReference type="Gene3D" id="2.130.10.10">
    <property type="entry name" value="YVTN repeat-like/Quinoprotein amine dehydrogenase"/>
    <property type="match status" value="1"/>
</dbReference>
<gene>
    <name evidence="5" type="ORF">H310_08064</name>
</gene>